<organism evidence="2 3">
    <name type="scientific">Absidia repens</name>
    <dbReference type="NCBI Taxonomy" id="90262"/>
    <lineage>
        <taxon>Eukaryota</taxon>
        <taxon>Fungi</taxon>
        <taxon>Fungi incertae sedis</taxon>
        <taxon>Mucoromycota</taxon>
        <taxon>Mucoromycotina</taxon>
        <taxon>Mucoromycetes</taxon>
        <taxon>Mucorales</taxon>
        <taxon>Cunninghamellaceae</taxon>
        <taxon>Absidia</taxon>
    </lineage>
</organism>
<evidence type="ECO:0000313" key="3">
    <source>
        <dbReference type="Proteomes" id="UP000193560"/>
    </source>
</evidence>
<evidence type="ECO:0000256" key="1">
    <source>
        <dbReference type="SAM" id="Phobius"/>
    </source>
</evidence>
<sequence length="108" mass="12571">MINSPPRLVMVVIVKKNLGWGIFGQKQENVILITHDFVGHIDKQDNNNQLVLVLVVHIHYIILIDEPFLLVFIAHPLKKNVLPWPQVIKIHQGPVAHLHYYRHPHHLL</sequence>
<comment type="caution">
    <text evidence="2">The sequence shown here is derived from an EMBL/GenBank/DDBJ whole genome shotgun (WGS) entry which is preliminary data.</text>
</comment>
<feature type="transmembrane region" description="Helical" evidence="1">
    <location>
        <begin position="50"/>
        <end position="74"/>
    </location>
</feature>
<keyword evidence="3" id="KW-1185">Reference proteome</keyword>
<dbReference type="AlphaFoldDB" id="A0A1X2J2Z7"/>
<keyword evidence="1" id="KW-1133">Transmembrane helix</keyword>
<name>A0A1X2J2Z7_9FUNG</name>
<evidence type="ECO:0000313" key="2">
    <source>
        <dbReference type="EMBL" id="ORZ26180.1"/>
    </source>
</evidence>
<gene>
    <name evidence="2" type="ORF">BCR42DRAFT_401748</name>
</gene>
<keyword evidence="1" id="KW-0472">Membrane</keyword>
<keyword evidence="1" id="KW-0812">Transmembrane</keyword>
<proteinExistence type="predicted"/>
<protein>
    <submittedName>
        <fullName evidence="2">Uncharacterized protein</fullName>
    </submittedName>
</protein>
<dbReference type="Proteomes" id="UP000193560">
    <property type="component" value="Unassembled WGS sequence"/>
</dbReference>
<accession>A0A1X2J2Z7</accession>
<dbReference type="EMBL" id="MCGE01000001">
    <property type="protein sequence ID" value="ORZ26180.1"/>
    <property type="molecule type" value="Genomic_DNA"/>
</dbReference>
<reference evidence="2 3" key="1">
    <citation type="submission" date="2016-07" db="EMBL/GenBank/DDBJ databases">
        <title>Pervasive Adenine N6-methylation of Active Genes in Fungi.</title>
        <authorList>
            <consortium name="DOE Joint Genome Institute"/>
            <person name="Mondo S.J."/>
            <person name="Dannebaum R.O."/>
            <person name="Kuo R.C."/>
            <person name="Labutti K."/>
            <person name="Haridas S."/>
            <person name="Kuo A."/>
            <person name="Salamov A."/>
            <person name="Ahrendt S.R."/>
            <person name="Lipzen A."/>
            <person name="Sullivan W."/>
            <person name="Andreopoulos W.B."/>
            <person name="Clum A."/>
            <person name="Lindquist E."/>
            <person name="Daum C."/>
            <person name="Ramamoorthy G.K."/>
            <person name="Gryganskyi A."/>
            <person name="Culley D."/>
            <person name="Magnuson J.K."/>
            <person name="James T.Y."/>
            <person name="O'Malley M.A."/>
            <person name="Stajich J.E."/>
            <person name="Spatafora J.W."/>
            <person name="Visel A."/>
            <person name="Grigoriev I.V."/>
        </authorList>
    </citation>
    <scope>NUCLEOTIDE SEQUENCE [LARGE SCALE GENOMIC DNA]</scope>
    <source>
        <strain evidence="2 3">NRRL 1336</strain>
    </source>
</reference>